<dbReference type="InterPro" id="IPR013655">
    <property type="entry name" value="PAS_fold_3"/>
</dbReference>
<evidence type="ECO:0000313" key="2">
    <source>
        <dbReference type="EMBL" id="PWE56880.1"/>
    </source>
</evidence>
<gene>
    <name evidence="2" type="ORF">DEM27_04330</name>
</gene>
<dbReference type="EMBL" id="QFBC01000002">
    <property type="protein sequence ID" value="PWE56880.1"/>
    <property type="molecule type" value="Genomic_DNA"/>
</dbReference>
<reference evidence="2 3" key="1">
    <citation type="submission" date="2018-05" db="EMBL/GenBank/DDBJ databases">
        <title>The draft genome of strain NS-104.</title>
        <authorList>
            <person name="Hang P."/>
            <person name="Jiang J."/>
        </authorList>
    </citation>
    <scope>NUCLEOTIDE SEQUENCE [LARGE SCALE GENOMIC DNA]</scope>
    <source>
        <strain evidence="2 3">NS-104</strain>
    </source>
</reference>
<dbReference type="Pfam" id="PF08447">
    <property type="entry name" value="PAS_3"/>
    <property type="match status" value="1"/>
</dbReference>
<name>A0A2U2DUA2_9HYPH</name>
<sequence length="150" mass="17273">MPSHLDPFAAALHEEERKRLGLSETEIVELATAFRRFGFWRLDLGSGLFFASREIFEIFGMPFTEGPMNLIEVTSKIHPEDLAILMETFERSSSQRLGYHNTYRVRQETGYKLVRSVAKYRDKPESDAGEIVGITYECLDSWQPVTFSDD</sequence>
<feature type="domain" description="PAS fold-3" evidence="1">
    <location>
        <begin position="50"/>
        <end position="134"/>
    </location>
</feature>
<dbReference type="AlphaFoldDB" id="A0A2U2DUA2"/>
<evidence type="ECO:0000313" key="3">
    <source>
        <dbReference type="Proteomes" id="UP000245252"/>
    </source>
</evidence>
<dbReference type="RefSeq" id="WP_109456985.1">
    <property type="nucleotide sequence ID" value="NZ_QFBC01000002.1"/>
</dbReference>
<dbReference type="Proteomes" id="UP000245252">
    <property type="component" value="Unassembled WGS sequence"/>
</dbReference>
<protein>
    <submittedName>
        <fullName evidence="2">Diguanylate cyclase</fullName>
    </submittedName>
</protein>
<organism evidence="2 3">
    <name type="scientific">Metarhizobium album</name>
    <dbReference type="NCBI Taxonomy" id="2182425"/>
    <lineage>
        <taxon>Bacteria</taxon>
        <taxon>Pseudomonadati</taxon>
        <taxon>Pseudomonadota</taxon>
        <taxon>Alphaproteobacteria</taxon>
        <taxon>Hyphomicrobiales</taxon>
        <taxon>Rhizobiaceae</taxon>
        <taxon>Metarhizobium</taxon>
    </lineage>
</organism>
<dbReference type="Gene3D" id="3.30.450.20">
    <property type="entry name" value="PAS domain"/>
    <property type="match status" value="1"/>
</dbReference>
<keyword evidence="3" id="KW-1185">Reference proteome</keyword>
<dbReference type="OrthoDB" id="8374591at2"/>
<evidence type="ECO:0000259" key="1">
    <source>
        <dbReference type="Pfam" id="PF08447"/>
    </source>
</evidence>
<dbReference type="CDD" id="cd00130">
    <property type="entry name" value="PAS"/>
    <property type="match status" value="1"/>
</dbReference>
<dbReference type="InterPro" id="IPR000014">
    <property type="entry name" value="PAS"/>
</dbReference>
<comment type="caution">
    <text evidence="2">The sequence shown here is derived from an EMBL/GenBank/DDBJ whole genome shotgun (WGS) entry which is preliminary data.</text>
</comment>
<accession>A0A2U2DUA2</accession>
<proteinExistence type="predicted"/>